<dbReference type="CDD" id="cd03784">
    <property type="entry name" value="GT1_Gtf-like"/>
    <property type="match status" value="1"/>
</dbReference>
<dbReference type="Proteomes" id="UP000639772">
    <property type="component" value="Unassembled WGS sequence"/>
</dbReference>
<dbReference type="PANTHER" id="PTHR48047:SF28">
    <property type="entry name" value="F11M15.8 PROTEIN"/>
    <property type="match status" value="1"/>
</dbReference>
<comment type="caution">
    <text evidence="3">The sequence shown here is derived from an EMBL/GenBank/DDBJ whole genome shotgun (WGS) entry which is preliminary data.</text>
</comment>
<dbReference type="GO" id="GO:0035251">
    <property type="term" value="F:UDP-glucosyltransferase activity"/>
    <property type="evidence" value="ECO:0007669"/>
    <property type="project" value="TreeGrafter"/>
</dbReference>
<evidence type="ECO:0000256" key="1">
    <source>
        <dbReference type="ARBA" id="ARBA00009995"/>
    </source>
</evidence>
<evidence type="ECO:0000313" key="4">
    <source>
        <dbReference type="Proteomes" id="UP000639772"/>
    </source>
</evidence>
<organism evidence="3 4">
    <name type="scientific">Vanilla planifolia</name>
    <name type="common">Vanilla</name>
    <dbReference type="NCBI Taxonomy" id="51239"/>
    <lineage>
        <taxon>Eukaryota</taxon>
        <taxon>Viridiplantae</taxon>
        <taxon>Streptophyta</taxon>
        <taxon>Embryophyta</taxon>
        <taxon>Tracheophyta</taxon>
        <taxon>Spermatophyta</taxon>
        <taxon>Magnoliopsida</taxon>
        <taxon>Liliopsida</taxon>
        <taxon>Asparagales</taxon>
        <taxon>Orchidaceae</taxon>
        <taxon>Vanilloideae</taxon>
        <taxon>Vanilleae</taxon>
        <taxon>Vanilla</taxon>
    </lineage>
</organism>
<gene>
    <name evidence="3" type="ORF">HPP92_005570</name>
</gene>
<reference evidence="3 4" key="1">
    <citation type="journal article" date="2020" name="Nat. Food">
        <title>A phased Vanilla planifolia genome enables genetic improvement of flavour and production.</title>
        <authorList>
            <person name="Hasing T."/>
            <person name="Tang H."/>
            <person name="Brym M."/>
            <person name="Khazi F."/>
            <person name="Huang T."/>
            <person name="Chambers A.H."/>
        </authorList>
    </citation>
    <scope>NUCLEOTIDE SEQUENCE [LARGE SCALE GENOMIC DNA]</scope>
    <source>
        <tissue evidence="3">Leaf</tissue>
    </source>
</reference>
<dbReference type="OrthoDB" id="5835829at2759"/>
<accession>A0A835VFI7</accession>
<dbReference type="Gene3D" id="3.40.50.2000">
    <property type="entry name" value="Glycogen Phosphorylase B"/>
    <property type="match status" value="3"/>
</dbReference>
<dbReference type="FunFam" id="3.40.50.2000:FF:000064">
    <property type="entry name" value="Glycosyltransferase"/>
    <property type="match status" value="1"/>
</dbReference>
<evidence type="ECO:0000313" key="3">
    <source>
        <dbReference type="EMBL" id="KAG0494576.1"/>
    </source>
</evidence>
<dbReference type="AlphaFoldDB" id="A0A835VFI7"/>
<comment type="similarity">
    <text evidence="1">Belongs to the UDP-glycosyltransferase family.</text>
</comment>
<dbReference type="Pfam" id="PF00201">
    <property type="entry name" value="UDPGT"/>
    <property type="match status" value="1"/>
</dbReference>
<keyword evidence="2" id="KW-0808">Transferase</keyword>
<protein>
    <submittedName>
        <fullName evidence="3">Uncharacterized protein</fullName>
    </submittedName>
</protein>
<sequence length="422" mass="45522">MPDSADDIQRPPPPHLLVFPFPAQGHLIPIVNLSENLVSRFGFSITVVVTPKNLPLILPHVTCSPQIHPLVLSLPSSSVLSSEAEHVRDLPHGVHSVALIRALSSLLPLVHDLPPPPAIPFALPHNLPPYPPPSPFLLPSILSLFPPPSIFRRHVPGHSDWDFTRQSLLANARSHAAILNTFDFLESPYLAHLRATAYASGRIWAVGPIFPSVASTDENEKILRWLDICPKRSVVYVCFGSQFTLEPAVTTALAAALEGSGARFLWAVGQGGAYVPEGFEARVGARGMVWRGWAPQVAVLRHKSVGAFLTHCGWNSVLEGLTAGVVLLAWPMEADQFVNAQLLVEEAGVAVSAWAGGSGTVPEVGELARVIAESVEEENWPELRARAAEMGKRAKQAVTEGGSSFVELEQMVKLLTRTAVGE</sequence>
<proteinExistence type="inferred from homology"/>
<dbReference type="PANTHER" id="PTHR48047">
    <property type="entry name" value="GLYCOSYLTRANSFERASE"/>
    <property type="match status" value="1"/>
</dbReference>
<name>A0A835VFI7_VANPL</name>
<dbReference type="InterPro" id="IPR002213">
    <property type="entry name" value="UDP_glucos_trans"/>
</dbReference>
<dbReference type="EMBL" id="JADCNM010000002">
    <property type="protein sequence ID" value="KAG0494576.1"/>
    <property type="molecule type" value="Genomic_DNA"/>
</dbReference>
<evidence type="ECO:0000256" key="2">
    <source>
        <dbReference type="ARBA" id="ARBA00022679"/>
    </source>
</evidence>
<dbReference type="SUPFAM" id="SSF53756">
    <property type="entry name" value="UDP-Glycosyltransferase/glycogen phosphorylase"/>
    <property type="match status" value="1"/>
</dbReference>